<dbReference type="Pfam" id="PF00084">
    <property type="entry name" value="Sushi"/>
    <property type="match status" value="2"/>
</dbReference>
<evidence type="ECO:0000259" key="6">
    <source>
        <dbReference type="PROSITE" id="PS50923"/>
    </source>
</evidence>
<evidence type="ECO:0000256" key="4">
    <source>
        <dbReference type="ARBA" id="ARBA00023157"/>
    </source>
</evidence>
<keyword evidence="2 5" id="KW-0768">Sushi</keyword>
<keyword evidence="3" id="KW-0732">Signal</keyword>
<dbReference type="PROSITE" id="PS50923">
    <property type="entry name" value="SUSHI"/>
    <property type="match status" value="2"/>
</dbReference>
<feature type="disulfide bond" evidence="5">
    <location>
        <begin position="28"/>
        <end position="71"/>
    </location>
</feature>
<proteinExistence type="predicted"/>
<reference evidence="7 8" key="1">
    <citation type="submission" date="2021-06" db="EMBL/GenBank/DDBJ databases">
        <title>Caerostris extrusa draft genome.</title>
        <authorList>
            <person name="Kono N."/>
            <person name="Arakawa K."/>
        </authorList>
    </citation>
    <scope>NUCLEOTIDE SEQUENCE [LARGE SCALE GENOMIC DNA]</scope>
</reference>
<comment type="subcellular location">
    <subcellularLocation>
        <location evidence="1">Virion</location>
    </subcellularLocation>
</comment>
<dbReference type="AlphaFoldDB" id="A0AAV4XCY7"/>
<dbReference type="Gene3D" id="2.10.70.10">
    <property type="entry name" value="Complement Module, domain 1"/>
    <property type="match status" value="2"/>
</dbReference>
<dbReference type="PANTHER" id="PTHR45785">
    <property type="entry name" value="COMPLEMENT FACTOR H-RELATED"/>
    <property type="match status" value="1"/>
</dbReference>
<protein>
    <submittedName>
        <fullName evidence="7">Sushi domain-containing protein</fullName>
    </submittedName>
</protein>
<dbReference type="PANTHER" id="PTHR45785:SF2">
    <property type="entry name" value="COMPLEMENT FACTOR H-RELATED"/>
    <property type="match status" value="1"/>
</dbReference>
<dbReference type="InterPro" id="IPR000436">
    <property type="entry name" value="Sushi_SCR_CCP_dom"/>
</dbReference>
<dbReference type="Proteomes" id="UP001054945">
    <property type="component" value="Unassembled WGS sequence"/>
</dbReference>
<dbReference type="InterPro" id="IPR051503">
    <property type="entry name" value="ComplSys_Reg/VirEntry_Med"/>
</dbReference>
<evidence type="ECO:0000256" key="5">
    <source>
        <dbReference type="PROSITE-ProRule" id="PRU00302"/>
    </source>
</evidence>
<evidence type="ECO:0000256" key="2">
    <source>
        <dbReference type="ARBA" id="ARBA00022659"/>
    </source>
</evidence>
<evidence type="ECO:0000256" key="3">
    <source>
        <dbReference type="ARBA" id="ARBA00022729"/>
    </source>
</evidence>
<accession>A0AAV4XCY7</accession>
<dbReference type="SMART" id="SM00032">
    <property type="entry name" value="CCP"/>
    <property type="match status" value="3"/>
</dbReference>
<evidence type="ECO:0000313" key="8">
    <source>
        <dbReference type="Proteomes" id="UP001054945"/>
    </source>
</evidence>
<sequence length="290" mass="32312">MALQPVGNQKTRRGISWTSVNCLIFAYCDQASLPFSGLKKGAIRFYLEGEWFAPSCNDGYRVAQPHGRIVCRNGVWSGHFPPCVVVSCSTPPPPIPHGQVKWYTGTHASSVQYECDPFYTLASESSIRCNFGQWTGSLPVCKDTRCYVANAVHKNGLADNKNATLDGQFLQVRCASGFVPSGARLLCSRGTWIEHRASPCQEANCTVDEIRHGSLMEVDERRVWRWSTFRNERKPTFVQVHKGGTRPPGHQLYVTCESKDSRPGSAFENITTICKYGKWQPQPLCPDSSS</sequence>
<comment type="caution">
    <text evidence="5">Lacks conserved residue(s) required for the propagation of feature annotation.</text>
</comment>
<evidence type="ECO:0000256" key="1">
    <source>
        <dbReference type="ARBA" id="ARBA00004328"/>
    </source>
</evidence>
<comment type="caution">
    <text evidence="7">The sequence shown here is derived from an EMBL/GenBank/DDBJ whole genome shotgun (WGS) entry which is preliminary data.</text>
</comment>
<dbReference type="InterPro" id="IPR035976">
    <property type="entry name" value="Sushi/SCR/CCP_sf"/>
</dbReference>
<keyword evidence="8" id="KW-1185">Reference proteome</keyword>
<gene>
    <name evidence="7" type="primary">AVEN_139161_1</name>
    <name evidence="7" type="ORF">CEXT_617361</name>
</gene>
<feature type="disulfide bond" evidence="5">
    <location>
        <begin position="56"/>
        <end position="83"/>
    </location>
</feature>
<name>A0AAV4XCY7_CAEEX</name>
<dbReference type="SUPFAM" id="SSF57535">
    <property type="entry name" value="Complement control module/SCR domain"/>
    <property type="match status" value="2"/>
</dbReference>
<keyword evidence="4 5" id="KW-1015">Disulfide bond</keyword>
<evidence type="ECO:0000313" key="7">
    <source>
        <dbReference type="EMBL" id="GIY92075.1"/>
    </source>
</evidence>
<dbReference type="EMBL" id="BPLR01000090">
    <property type="protein sequence ID" value="GIY92075.1"/>
    <property type="molecule type" value="Genomic_DNA"/>
</dbReference>
<feature type="domain" description="Sushi" evidence="6">
    <location>
        <begin position="86"/>
        <end position="143"/>
    </location>
</feature>
<feature type="domain" description="Sushi" evidence="6">
    <location>
        <begin position="26"/>
        <end position="85"/>
    </location>
</feature>
<dbReference type="CDD" id="cd00033">
    <property type="entry name" value="CCP"/>
    <property type="match status" value="1"/>
</dbReference>
<organism evidence="7 8">
    <name type="scientific">Caerostris extrusa</name>
    <name type="common">Bark spider</name>
    <name type="synonym">Caerostris bankana</name>
    <dbReference type="NCBI Taxonomy" id="172846"/>
    <lineage>
        <taxon>Eukaryota</taxon>
        <taxon>Metazoa</taxon>
        <taxon>Ecdysozoa</taxon>
        <taxon>Arthropoda</taxon>
        <taxon>Chelicerata</taxon>
        <taxon>Arachnida</taxon>
        <taxon>Araneae</taxon>
        <taxon>Araneomorphae</taxon>
        <taxon>Entelegynae</taxon>
        <taxon>Araneoidea</taxon>
        <taxon>Araneidae</taxon>
        <taxon>Caerostris</taxon>
    </lineage>
</organism>